<reference evidence="2" key="1">
    <citation type="submission" date="2018-05" db="EMBL/GenBank/DDBJ databases">
        <authorList>
            <person name="Lanie J.A."/>
            <person name="Ng W.-L."/>
            <person name="Kazmierczak K.M."/>
            <person name="Andrzejewski T.M."/>
            <person name="Davidsen T.M."/>
            <person name="Wayne K.J."/>
            <person name="Tettelin H."/>
            <person name="Glass J.I."/>
            <person name="Rusch D."/>
            <person name="Podicherti R."/>
            <person name="Tsui H.-C.T."/>
            <person name="Winkler M.E."/>
        </authorList>
    </citation>
    <scope>NUCLEOTIDE SEQUENCE</scope>
</reference>
<dbReference type="InterPro" id="IPR002052">
    <property type="entry name" value="DNA_methylase_N6_adenine_CS"/>
</dbReference>
<dbReference type="PROSITE" id="PS00092">
    <property type="entry name" value="N6_MTASE"/>
    <property type="match status" value="1"/>
</dbReference>
<evidence type="ECO:0000313" key="2">
    <source>
        <dbReference type="EMBL" id="SVE25225.1"/>
    </source>
</evidence>
<accession>A0A383C0X2</accession>
<dbReference type="AlphaFoldDB" id="A0A383C0X2"/>
<name>A0A383C0X2_9ZZZZ</name>
<feature type="domain" description="Methyltransferase small" evidence="1">
    <location>
        <begin position="3"/>
        <end position="60"/>
    </location>
</feature>
<dbReference type="SUPFAM" id="SSF53335">
    <property type="entry name" value="S-adenosyl-L-methionine-dependent methyltransferases"/>
    <property type="match status" value="1"/>
</dbReference>
<dbReference type="PANTHER" id="PTHR18895">
    <property type="entry name" value="HEMK METHYLTRANSFERASE"/>
    <property type="match status" value="1"/>
</dbReference>
<dbReference type="InterPro" id="IPR007848">
    <property type="entry name" value="Small_mtfrase_dom"/>
</dbReference>
<dbReference type="GO" id="GO:0032259">
    <property type="term" value="P:methylation"/>
    <property type="evidence" value="ECO:0007669"/>
    <property type="project" value="InterPro"/>
</dbReference>
<dbReference type="Pfam" id="PF05175">
    <property type="entry name" value="MTS"/>
    <property type="match status" value="1"/>
</dbReference>
<organism evidence="2">
    <name type="scientific">marine metagenome</name>
    <dbReference type="NCBI Taxonomy" id="408172"/>
    <lineage>
        <taxon>unclassified sequences</taxon>
        <taxon>metagenomes</taxon>
        <taxon>ecological metagenomes</taxon>
    </lineage>
</organism>
<dbReference type="InterPro" id="IPR029063">
    <property type="entry name" value="SAM-dependent_MTases_sf"/>
</dbReference>
<protein>
    <recommendedName>
        <fullName evidence="1">Methyltransferase small domain-containing protein</fullName>
    </recommendedName>
</protein>
<dbReference type="PANTHER" id="PTHR18895:SF74">
    <property type="entry name" value="MTRF1L RELEASE FACTOR GLUTAMINE METHYLTRANSFERASE"/>
    <property type="match status" value="1"/>
</dbReference>
<evidence type="ECO:0000259" key="1">
    <source>
        <dbReference type="Pfam" id="PF05175"/>
    </source>
</evidence>
<proteinExistence type="predicted"/>
<gene>
    <name evidence="2" type="ORF">METZ01_LOCUS478079</name>
</gene>
<dbReference type="Gene3D" id="3.40.50.150">
    <property type="entry name" value="Vaccinia Virus protein VP39"/>
    <property type="match status" value="1"/>
</dbReference>
<sequence length="146" mass="16442">STAQITAIDSCEKALEVAKENAKLNKVKIKFCTQDILQSTSLLNLDIIVSNPPYILESEKQNMKANVLQYEPHLALFTPDKNPLLFYKKIGSLAAKSLNCGGKLFFEINEQYGSKISKMLSKMGFVDIALKKDINDKDRMIKAIWK</sequence>
<dbReference type="GO" id="GO:0003676">
    <property type="term" value="F:nucleic acid binding"/>
    <property type="evidence" value="ECO:0007669"/>
    <property type="project" value="InterPro"/>
</dbReference>
<dbReference type="GO" id="GO:0008757">
    <property type="term" value="F:S-adenosylmethionine-dependent methyltransferase activity"/>
    <property type="evidence" value="ECO:0007669"/>
    <property type="project" value="UniProtKB-ARBA"/>
</dbReference>
<dbReference type="InterPro" id="IPR050320">
    <property type="entry name" value="N5-glutamine_MTase"/>
</dbReference>
<feature type="non-terminal residue" evidence="2">
    <location>
        <position position="1"/>
    </location>
</feature>
<dbReference type="EMBL" id="UINC01204480">
    <property type="protein sequence ID" value="SVE25225.1"/>
    <property type="molecule type" value="Genomic_DNA"/>
</dbReference>